<comment type="subcellular location">
    <subcellularLocation>
        <location evidence="1">Membrane</location>
        <topology evidence="1">Multi-pass membrane protein</topology>
    </subcellularLocation>
</comment>
<feature type="transmembrane region" description="Helical" evidence="9">
    <location>
        <begin position="133"/>
        <end position="155"/>
    </location>
</feature>
<keyword evidence="6 9" id="KW-1133">Transmembrane helix</keyword>
<dbReference type="EMBL" id="OU900097">
    <property type="protein sequence ID" value="CAG9861395.1"/>
    <property type="molecule type" value="Genomic_DNA"/>
</dbReference>
<gene>
    <name evidence="11" type="ORF">PHYEVI_LOCUS7735</name>
</gene>
<evidence type="ECO:0000256" key="1">
    <source>
        <dbReference type="ARBA" id="ARBA00004141"/>
    </source>
</evidence>
<keyword evidence="7" id="KW-0406">Ion transport</keyword>
<evidence type="ECO:0000256" key="2">
    <source>
        <dbReference type="ARBA" id="ARBA00009749"/>
    </source>
</evidence>
<accession>A0A9N9TN86</accession>
<keyword evidence="3" id="KW-0813">Transport</keyword>
<dbReference type="Pfam" id="PF01769">
    <property type="entry name" value="MgtE"/>
    <property type="match status" value="2"/>
</dbReference>
<evidence type="ECO:0000256" key="4">
    <source>
        <dbReference type="ARBA" id="ARBA00022692"/>
    </source>
</evidence>
<feature type="transmembrane region" description="Helical" evidence="9">
    <location>
        <begin position="410"/>
        <end position="430"/>
    </location>
</feature>
<feature type="transmembrane region" description="Helical" evidence="9">
    <location>
        <begin position="176"/>
        <end position="200"/>
    </location>
</feature>
<evidence type="ECO:0000256" key="3">
    <source>
        <dbReference type="ARBA" id="ARBA00022448"/>
    </source>
</evidence>
<evidence type="ECO:0000313" key="11">
    <source>
        <dbReference type="EMBL" id="CAG9861395.1"/>
    </source>
</evidence>
<comment type="similarity">
    <text evidence="2">Belongs to the SLC41A transporter family.</text>
</comment>
<dbReference type="FunFam" id="1.10.357.20:FF:000003">
    <property type="entry name" value="Uncharacterized protein, isoform B"/>
    <property type="match status" value="1"/>
</dbReference>
<evidence type="ECO:0000256" key="5">
    <source>
        <dbReference type="ARBA" id="ARBA00022842"/>
    </source>
</evidence>
<evidence type="ECO:0000256" key="6">
    <source>
        <dbReference type="ARBA" id="ARBA00022989"/>
    </source>
</evidence>
<protein>
    <recommendedName>
        <fullName evidence="10">SLC41A/MgtE integral membrane domain-containing protein</fullName>
    </recommendedName>
</protein>
<dbReference type="Proteomes" id="UP001153712">
    <property type="component" value="Chromosome 4"/>
</dbReference>
<dbReference type="Gene3D" id="1.10.357.20">
    <property type="entry name" value="SLC41 divalent cation transporters, integral membrane domain"/>
    <property type="match status" value="2"/>
</dbReference>
<keyword evidence="5" id="KW-0460">Magnesium</keyword>
<feature type="transmembrane region" description="Helical" evidence="9">
    <location>
        <begin position="96"/>
        <end position="121"/>
    </location>
</feature>
<dbReference type="PANTHER" id="PTHR16228:SF26">
    <property type="entry name" value="SOLUTE CARRIER FAMILY 41 MEMBER 1-LIKE PROTEIN"/>
    <property type="match status" value="1"/>
</dbReference>
<dbReference type="SUPFAM" id="SSF161093">
    <property type="entry name" value="MgtE membrane domain-like"/>
    <property type="match status" value="2"/>
</dbReference>
<feature type="domain" description="SLC41A/MgtE integral membrane" evidence="10">
    <location>
        <begin position="353"/>
        <end position="495"/>
    </location>
</feature>
<keyword evidence="4 9" id="KW-0812">Transmembrane</keyword>
<dbReference type="GO" id="GO:0005886">
    <property type="term" value="C:plasma membrane"/>
    <property type="evidence" value="ECO:0007669"/>
    <property type="project" value="TreeGrafter"/>
</dbReference>
<feature type="transmembrane region" description="Helical" evidence="9">
    <location>
        <begin position="254"/>
        <end position="275"/>
    </location>
</feature>
<dbReference type="InterPro" id="IPR036739">
    <property type="entry name" value="SLC41_membr_dom_sf"/>
</dbReference>
<proteinExistence type="inferred from homology"/>
<dbReference type="OrthoDB" id="5791097at2759"/>
<dbReference type="InterPro" id="IPR045349">
    <property type="entry name" value="SLC41A1-3"/>
</dbReference>
<feature type="transmembrane region" description="Helical" evidence="9">
    <location>
        <begin position="287"/>
        <end position="307"/>
    </location>
</feature>
<feature type="transmembrane region" description="Helical" evidence="9">
    <location>
        <begin position="319"/>
        <end position="339"/>
    </location>
</feature>
<feature type="domain" description="SLC41A/MgtE integral membrane" evidence="10">
    <location>
        <begin position="140"/>
        <end position="272"/>
    </location>
</feature>
<dbReference type="PANTHER" id="PTHR16228">
    <property type="entry name" value="DIVALENT CATION TRANSPORTER SOLUTE CARRIER FAMILY 41"/>
    <property type="match status" value="1"/>
</dbReference>
<evidence type="ECO:0000256" key="7">
    <source>
        <dbReference type="ARBA" id="ARBA00023065"/>
    </source>
</evidence>
<evidence type="ECO:0000313" key="12">
    <source>
        <dbReference type="Proteomes" id="UP001153712"/>
    </source>
</evidence>
<dbReference type="FunFam" id="1.10.357.20:FF:000001">
    <property type="entry name" value="Solute carrier family 41 member 2"/>
    <property type="match status" value="1"/>
</dbReference>
<evidence type="ECO:0000256" key="9">
    <source>
        <dbReference type="SAM" id="Phobius"/>
    </source>
</evidence>
<dbReference type="GO" id="GO:0008324">
    <property type="term" value="F:monoatomic cation transmembrane transporter activity"/>
    <property type="evidence" value="ECO:0007669"/>
    <property type="project" value="InterPro"/>
</dbReference>
<dbReference type="AlphaFoldDB" id="A0A9N9TN86"/>
<feature type="transmembrane region" description="Helical" evidence="9">
    <location>
        <begin position="212"/>
        <end position="242"/>
    </location>
</feature>
<sequence length="516" mass="56443">MGITTNNDKKSSLREDEDRRVVVVDDAIVIHENNRVRTSKLSTPKTSLSEPGSKRSSLGVYSIGGFSVESQIRRDAARKSIVSIRSEKQKLDEEKWYQIITQVSVPFFIAGIGTIGAGIVLSKVTEFKVFKKVQALLVLIPALLGLKGNLDMCLASRLSTQANLGKFEDKRELFKIIYGNVLLVQIQAIVASCVVSVFAVSASAMLNGHFEWLHTLLLITSSILTATLSCFTLDLVLVSIIVLSHKIKVNPDNIATPMAASIGDVVSLITLSLWARLLFSIHEKHTWVMFAILGFYIFGLLPIWVLIVRRNAYTKTVLLNGWVPVISALFISGMGGIVLQTAVGKFAGYAVFQPIVNGIGGNLVSIQASRISTMLHKTSLEGVIPLHTKQWATPYEALISGVLPAKSARLLLALSIPGHIVFVFAADLINSKGGVTVNVFFVLIYILVGSIQLVILLYVCHILVHTMWRFRIDPDNSSIPYLTALGDLLGSTLLLAGFVFLESVGHEYKKKHTHGL</sequence>
<name>A0A9N9TN86_PHYSR</name>
<keyword evidence="8 9" id="KW-0472">Membrane</keyword>
<feature type="transmembrane region" description="Helical" evidence="9">
    <location>
        <begin position="437"/>
        <end position="459"/>
    </location>
</feature>
<evidence type="ECO:0000259" key="10">
    <source>
        <dbReference type="Pfam" id="PF01769"/>
    </source>
</evidence>
<dbReference type="InterPro" id="IPR006667">
    <property type="entry name" value="SLC41_membr_dom"/>
</dbReference>
<reference evidence="11" key="1">
    <citation type="submission" date="2022-01" db="EMBL/GenBank/DDBJ databases">
        <authorList>
            <person name="King R."/>
        </authorList>
    </citation>
    <scope>NUCLEOTIDE SEQUENCE</scope>
</reference>
<evidence type="ECO:0000256" key="8">
    <source>
        <dbReference type="ARBA" id="ARBA00023136"/>
    </source>
</evidence>
<keyword evidence="12" id="KW-1185">Reference proteome</keyword>
<feature type="transmembrane region" description="Helical" evidence="9">
    <location>
        <begin position="479"/>
        <end position="501"/>
    </location>
</feature>
<organism evidence="11 12">
    <name type="scientific">Phyllotreta striolata</name>
    <name type="common">Striped flea beetle</name>
    <name type="synonym">Crioceris striolata</name>
    <dbReference type="NCBI Taxonomy" id="444603"/>
    <lineage>
        <taxon>Eukaryota</taxon>
        <taxon>Metazoa</taxon>
        <taxon>Ecdysozoa</taxon>
        <taxon>Arthropoda</taxon>
        <taxon>Hexapoda</taxon>
        <taxon>Insecta</taxon>
        <taxon>Pterygota</taxon>
        <taxon>Neoptera</taxon>
        <taxon>Endopterygota</taxon>
        <taxon>Coleoptera</taxon>
        <taxon>Polyphaga</taxon>
        <taxon>Cucujiformia</taxon>
        <taxon>Chrysomeloidea</taxon>
        <taxon>Chrysomelidae</taxon>
        <taxon>Galerucinae</taxon>
        <taxon>Alticini</taxon>
        <taxon>Phyllotreta</taxon>
    </lineage>
</organism>